<name>A0ABR0GPW9_9PEZI</name>
<sequence>MAFRSQFRVTEYPHSAKSGQEPRSRLPALSLSGGRPVQESPELVRSRLEKRWTLWPAPAAPDSPWPIRSGP</sequence>
<comment type="caution">
    <text evidence="2">The sequence shown here is derived from an EMBL/GenBank/DDBJ whole genome shotgun (WGS) entry which is preliminary data.</text>
</comment>
<evidence type="ECO:0000313" key="3">
    <source>
        <dbReference type="Proteomes" id="UP001323405"/>
    </source>
</evidence>
<protein>
    <submittedName>
        <fullName evidence="2">Uncharacterized protein</fullName>
    </submittedName>
</protein>
<evidence type="ECO:0000256" key="1">
    <source>
        <dbReference type="SAM" id="MobiDB-lite"/>
    </source>
</evidence>
<reference evidence="2 3" key="1">
    <citation type="journal article" date="2023" name="bioRxiv">
        <title>High-quality genome assemblies of four members of thePodospora anserinaspecies complex.</title>
        <authorList>
            <person name="Ament-Velasquez S.L."/>
            <person name="Vogan A.A."/>
            <person name="Wallerman O."/>
            <person name="Hartmann F."/>
            <person name="Gautier V."/>
            <person name="Silar P."/>
            <person name="Giraud T."/>
            <person name="Johannesson H."/>
        </authorList>
    </citation>
    <scope>NUCLEOTIDE SEQUENCE [LARGE SCALE GENOMIC DNA]</scope>
    <source>
        <strain evidence="2 3">CBS 415.72m</strain>
    </source>
</reference>
<dbReference type="Proteomes" id="UP001323405">
    <property type="component" value="Unassembled WGS sequence"/>
</dbReference>
<feature type="region of interest" description="Disordered" evidence="1">
    <location>
        <begin position="1"/>
        <end position="42"/>
    </location>
</feature>
<evidence type="ECO:0000313" key="2">
    <source>
        <dbReference type="EMBL" id="KAK4657795.1"/>
    </source>
</evidence>
<dbReference type="GeneID" id="87902797"/>
<keyword evidence="3" id="KW-1185">Reference proteome</keyword>
<dbReference type="EMBL" id="JAFFHA010000003">
    <property type="protein sequence ID" value="KAK4657795.1"/>
    <property type="molecule type" value="Genomic_DNA"/>
</dbReference>
<gene>
    <name evidence="2" type="ORF">QC762_0031700</name>
</gene>
<organism evidence="2 3">
    <name type="scientific">Podospora pseudocomata</name>
    <dbReference type="NCBI Taxonomy" id="2093779"/>
    <lineage>
        <taxon>Eukaryota</taxon>
        <taxon>Fungi</taxon>
        <taxon>Dikarya</taxon>
        <taxon>Ascomycota</taxon>
        <taxon>Pezizomycotina</taxon>
        <taxon>Sordariomycetes</taxon>
        <taxon>Sordariomycetidae</taxon>
        <taxon>Sordariales</taxon>
        <taxon>Podosporaceae</taxon>
        <taxon>Podospora</taxon>
    </lineage>
</organism>
<accession>A0ABR0GPW9</accession>
<proteinExistence type="predicted"/>
<dbReference type="RefSeq" id="XP_062746768.1">
    <property type="nucleotide sequence ID" value="XM_062883243.1"/>
</dbReference>